<keyword evidence="3" id="KW-1185">Reference proteome</keyword>
<feature type="transmembrane region" description="Helical" evidence="1">
    <location>
        <begin position="30"/>
        <end position="51"/>
    </location>
</feature>
<name>A0A931FIM8_9BACT</name>
<evidence type="ECO:0000313" key="3">
    <source>
        <dbReference type="Proteomes" id="UP000645610"/>
    </source>
</evidence>
<feature type="transmembrane region" description="Helical" evidence="1">
    <location>
        <begin position="63"/>
        <end position="90"/>
    </location>
</feature>
<gene>
    <name evidence="2" type="ORF">I2I01_04945</name>
</gene>
<keyword evidence="1" id="KW-1133">Transmembrane helix</keyword>
<keyword evidence="1" id="KW-0812">Transmembrane</keyword>
<protein>
    <submittedName>
        <fullName evidence="2">Uncharacterized protein</fullName>
    </submittedName>
</protein>
<dbReference type="AlphaFoldDB" id="A0A931FIM8"/>
<reference evidence="2 3" key="1">
    <citation type="submission" date="2020-11" db="EMBL/GenBank/DDBJ databases">
        <authorList>
            <person name="Kim M.K."/>
        </authorList>
    </citation>
    <scope>NUCLEOTIDE SEQUENCE [LARGE SCALE GENOMIC DNA]</scope>
    <source>
        <strain evidence="2 3">BT439</strain>
    </source>
</reference>
<sequence>MLRPATQPRHPDPAETRTGRGKLKYFMGRFLSWAIYLTLVGLAGWLVYALFKWSLALDAGAALFFGLPLIMLALFLLYFIVSFGFFAIVAEMPM</sequence>
<keyword evidence="1" id="KW-0472">Membrane</keyword>
<accession>A0A931FIM8</accession>
<comment type="caution">
    <text evidence="2">The sequence shown here is derived from an EMBL/GenBank/DDBJ whole genome shotgun (WGS) entry which is preliminary data.</text>
</comment>
<dbReference type="RefSeq" id="WP_196285297.1">
    <property type="nucleotide sequence ID" value="NZ_JADQDP010000001.1"/>
</dbReference>
<organism evidence="2 3">
    <name type="scientific">Hymenobacter properus</name>
    <dbReference type="NCBI Taxonomy" id="2791026"/>
    <lineage>
        <taxon>Bacteria</taxon>
        <taxon>Pseudomonadati</taxon>
        <taxon>Bacteroidota</taxon>
        <taxon>Cytophagia</taxon>
        <taxon>Cytophagales</taxon>
        <taxon>Hymenobacteraceae</taxon>
        <taxon>Hymenobacter</taxon>
    </lineage>
</organism>
<proteinExistence type="predicted"/>
<evidence type="ECO:0000256" key="1">
    <source>
        <dbReference type="SAM" id="Phobius"/>
    </source>
</evidence>
<evidence type="ECO:0000313" key="2">
    <source>
        <dbReference type="EMBL" id="MBF9140968.1"/>
    </source>
</evidence>
<dbReference type="EMBL" id="JADQDP010000001">
    <property type="protein sequence ID" value="MBF9140968.1"/>
    <property type="molecule type" value="Genomic_DNA"/>
</dbReference>
<dbReference type="Proteomes" id="UP000645610">
    <property type="component" value="Unassembled WGS sequence"/>
</dbReference>